<dbReference type="InterPro" id="IPR036259">
    <property type="entry name" value="MFS_trans_sf"/>
</dbReference>
<organism evidence="2 3">
    <name type="scientific">Brassicogethes aeneus</name>
    <name type="common">Rape pollen beetle</name>
    <name type="synonym">Meligethes aeneus</name>
    <dbReference type="NCBI Taxonomy" id="1431903"/>
    <lineage>
        <taxon>Eukaryota</taxon>
        <taxon>Metazoa</taxon>
        <taxon>Ecdysozoa</taxon>
        <taxon>Arthropoda</taxon>
        <taxon>Hexapoda</taxon>
        <taxon>Insecta</taxon>
        <taxon>Pterygota</taxon>
        <taxon>Neoptera</taxon>
        <taxon>Endopterygota</taxon>
        <taxon>Coleoptera</taxon>
        <taxon>Polyphaga</taxon>
        <taxon>Cucujiformia</taxon>
        <taxon>Nitidulidae</taxon>
        <taxon>Meligethinae</taxon>
        <taxon>Brassicogethes</taxon>
    </lineage>
</organism>
<keyword evidence="1" id="KW-0472">Membrane</keyword>
<dbReference type="PANTHER" id="PTHR11360">
    <property type="entry name" value="MONOCARBOXYLATE TRANSPORTER"/>
    <property type="match status" value="1"/>
</dbReference>
<accession>A0A9P0FD49</accession>
<feature type="transmembrane region" description="Helical" evidence="1">
    <location>
        <begin position="86"/>
        <end position="104"/>
    </location>
</feature>
<feature type="transmembrane region" description="Helical" evidence="1">
    <location>
        <begin position="446"/>
        <end position="462"/>
    </location>
</feature>
<feature type="transmembrane region" description="Helical" evidence="1">
    <location>
        <begin position="474"/>
        <end position="493"/>
    </location>
</feature>
<dbReference type="AlphaFoldDB" id="A0A9P0FD49"/>
<feature type="transmembrane region" description="Helical" evidence="1">
    <location>
        <begin position="419"/>
        <end position="439"/>
    </location>
</feature>
<feature type="transmembrane region" description="Helical" evidence="1">
    <location>
        <begin position="209"/>
        <end position="227"/>
    </location>
</feature>
<name>A0A9P0FD49_BRAAE</name>
<dbReference type="InterPro" id="IPR050327">
    <property type="entry name" value="Proton-linked_MCT"/>
</dbReference>
<dbReference type="EMBL" id="OV121133">
    <property type="protein sequence ID" value="CAH0551298.1"/>
    <property type="molecule type" value="Genomic_DNA"/>
</dbReference>
<sequence length="557" mass="63506">MPELRRSSGVRDNDVDLVIDGVLSTQPELGPSIPDGGYGWVVFIGSLFFQLLVNSIPVGLGVFLCFTKLEYVTKGDINPKIWDDHFLYAPLFFAISWTISDPFVRTLIQSSTWPRLVATAGTCLTCAGLLFMWMALSGHEQGWIYAISGTISGIGSSLQISQCEILVAQYFKLKHSILLHYSYAVTAIGYILVPIILGDNLLKTNLSNVIMWYQTVLLQGLVVALFFKKPAYLKAKRRTYNFLQTDKEEDEEDIFSKNSKELQIRQHNEIVKKVILNEAGTSNENEEYLEKKKQWETFEDTESMTSRSLKDELAEATSNNNTMPIMPTPLFSDTPVNNNITYSFEDVEADNPEPSVFKANKPTKSIIEIFHLELLKQPTFYKSLLMVVTTKFSKFVFFTLMPSYLYLESQKSFQPIMDFMGIVSIAILLFSGISYWVNVNKQRRPICLWVLSWMGSVGYFFISDLPYESFLKFGALQVVFSIAALDFVGKPLLGLTYRGEQTKEFMLISLLSGKSFLFFLCFDIQLQSCFRLMGILHFSTGCIWFTNFVYKKIKETR</sequence>
<feature type="transmembrane region" description="Helical" evidence="1">
    <location>
        <begin position="40"/>
        <end position="66"/>
    </location>
</feature>
<dbReference type="Proteomes" id="UP001154078">
    <property type="component" value="Chromosome 2"/>
</dbReference>
<dbReference type="SUPFAM" id="SSF103473">
    <property type="entry name" value="MFS general substrate transporter"/>
    <property type="match status" value="1"/>
</dbReference>
<feature type="transmembrane region" description="Helical" evidence="1">
    <location>
        <begin position="384"/>
        <end position="407"/>
    </location>
</feature>
<feature type="transmembrane region" description="Helical" evidence="1">
    <location>
        <begin position="505"/>
        <end position="526"/>
    </location>
</feature>
<dbReference type="GO" id="GO:0008028">
    <property type="term" value="F:monocarboxylic acid transmembrane transporter activity"/>
    <property type="evidence" value="ECO:0007669"/>
    <property type="project" value="TreeGrafter"/>
</dbReference>
<keyword evidence="1" id="KW-1133">Transmembrane helix</keyword>
<dbReference type="OrthoDB" id="8861968at2759"/>
<dbReference type="PANTHER" id="PTHR11360:SF299">
    <property type="entry name" value="GEM-1"/>
    <property type="match status" value="1"/>
</dbReference>
<keyword evidence="3" id="KW-1185">Reference proteome</keyword>
<protein>
    <submittedName>
        <fullName evidence="2">Uncharacterized protein</fullName>
    </submittedName>
</protein>
<gene>
    <name evidence="2" type="ORF">MELIAE_LOCUS3942</name>
</gene>
<evidence type="ECO:0000313" key="3">
    <source>
        <dbReference type="Proteomes" id="UP001154078"/>
    </source>
</evidence>
<evidence type="ECO:0000256" key="1">
    <source>
        <dbReference type="SAM" id="Phobius"/>
    </source>
</evidence>
<proteinExistence type="predicted"/>
<feature type="transmembrane region" description="Helical" evidence="1">
    <location>
        <begin position="178"/>
        <end position="197"/>
    </location>
</feature>
<feature type="transmembrane region" description="Helical" evidence="1">
    <location>
        <begin position="116"/>
        <end position="136"/>
    </location>
</feature>
<feature type="transmembrane region" description="Helical" evidence="1">
    <location>
        <begin position="532"/>
        <end position="550"/>
    </location>
</feature>
<evidence type="ECO:0000313" key="2">
    <source>
        <dbReference type="EMBL" id="CAH0551298.1"/>
    </source>
</evidence>
<reference evidence="2" key="1">
    <citation type="submission" date="2021-12" db="EMBL/GenBank/DDBJ databases">
        <authorList>
            <person name="King R."/>
        </authorList>
    </citation>
    <scope>NUCLEOTIDE SEQUENCE</scope>
</reference>
<keyword evidence="1" id="KW-0812">Transmembrane</keyword>